<name>A0ACC2U7Y5_9FUNG</name>
<dbReference type="EMBL" id="QTSX02001270">
    <property type="protein sequence ID" value="KAJ9083014.1"/>
    <property type="molecule type" value="Genomic_DNA"/>
</dbReference>
<dbReference type="Proteomes" id="UP001165960">
    <property type="component" value="Unassembled WGS sequence"/>
</dbReference>
<proteinExistence type="predicted"/>
<comment type="caution">
    <text evidence="1">The sequence shown here is derived from an EMBL/GenBank/DDBJ whole genome shotgun (WGS) entry which is preliminary data.</text>
</comment>
<sequence length="109" mass="12719">MDDPISQLKPARRNFPIFPRQYGKWTLIHPFSNPAGFIREQTANLPIDDQIYEIMLSKFPIHRCEAYDDPTKLISSRLEPCQLITFPLRPIMRRQVTLALPNGNHKGKF</sequence>
<accession>A0ACC2U7Y5</accession>
<organism evidence="1 2">
    <name type="scientific">Entomophthora muscae</name>
    <dbReference type="NCBI Taxonomy" id="34485"/>
    <lineage>
        <taxon>Eukaryota</taxon>
        <taxon>Fungi</taxon>
        <taxon>Fungi incertae sedis</taxon>
        <taxon>Zoopagomycota</taxon>
        <taxon>Entomophthoromycotina</taxon>
        <taxon>Entomophthoromycetes</taxon>
        <taxon>Entomophthorales</taxon>
        <taxon>Entomophthoraceae</taxon>
        <taxon>Entomophthora</taxon>
    </lineage>
</organism>
<keyword evidence="2" id="KW-1185">Reference proteome</keyword>
<reference evidence="1" key="1">
    <citation type="submission" date="2022-04" db="EMBL/GenBank/DDBJ databases">
        <title>Genome of the entomopathogenic fungus Entomophthora muscae.</title>
        <authorList>
            <person name="Elya C."/>
            <person name="Lovett B.R."/>
            <person name="Lee E."/>
            <person name="Macias A.M."/>
            <person name="Hajek A.E."/>
            <person name="De Bivort B.L."/>
            <person name="Kasson M.T."/>
            <person name="De Fine Licht H.H."/>
            <person name="Stajich J.E."/>
        </authorList>
    </citation>
    <scope>NUCLEOTIDE SEQUENCE</scope>
    <source>
        <strain evidence="1">Berkeley</strain>
    </source>
</reference>
<gene>
    <name evidence="1" type="ORF">DSO57_1038964</name>
</gene>
<evidence type="ECO:0000313" key="2">
    <source>
        <dbReference type="Proteomes" id="UP001165960"/>
    </source>
</evidence>
<protein>
    <submittedName>
        <fullName evidence="1">Uncharacterized protein</fullName>
    </submittedName>
</protein>
<evidence type="ECO:0000313" key="1">
    <source>
        <dbReference type="EMBL" id="KAJ9083014.1"/>
    </source>
</evidence>